<dbReference type="InterPro" id="IPR015424">
    <property type="entry name" value="PyrdxlP-dep_Trfase"/>
</dbReference>
<dbReference type="InterPro" id="IPR015421">
    <property type="entry name" value="PyrdxlP-dep_Trfase_major"/>
</dbReference>
<evidence type="ECO:0000313" key="2">
    <source>
        <dbReference type="Proteomes" id="UP001548189"/>
    </source>
</evidence>
<dbReference type="EMBL" id="JBEVCJ010000008">
    <property type="protein sequence ID" value="MET1255307.1"/>
    <property type="molecule type" value="Genomic_DNA"/>
</dbReference>
<organism evidence="1 2">
    <name type="scientific">Aliikangiella maris</name>
    <dbReference type="NCBI Taxonomy" id="3162458"/>
    <lineage>
        <taxon>Bacteria</taxon>
        <taxon>Pseudomonadati</taxon>
        <taxon>Pseudomonadota</taxon>
        <taxon>Gammaproteobacteria</taxon>
        <taxon>Oceanospirillales</taxon>
        <taxon>Pleioneaceae</taxon>
        <taxon>Aliikangiella</taxon>
    </lineage>
</organism>
<sequence>MKTISRSNKLRGVCYDIRGPVLDEARRLEEEGHKVLKLNIGNPAPFGFEAPDDILKDVIHNLPTAQGYGPSNGIYSAKVAIHQYYQTFGLLNTSVDDIYVGNGVSELIVMAMQALLNDSDEVLVPSPDYPLWTAAIKLSGGNPVHYVCDEQADWMPDLDDIKQKITSKTRAIVLINPNNPTGAVYSKDMLLALTELAREHGLIIYSDEIYDKVLYDGHKHIPIASLSDDIVCVTFSGLSKNYRVAGFRVGWMILTGPKRLAKDYIAGLDMLSSMRLSANVPMQYAIQTALGGYQSINDLVSQSGRLYQQMTLSHKLVNDIPGLSCTRPKGAMYLFPKIDTQRFNITNDEQFVLDFLREKHVLLVHGTAFNWAAADHFRIVFLPHHEELEAALKALGDFLSHYRQS</sequence>
<dbReference type="CDD" id="cd00609">
    <property type="entry name" value="AAT_like"/>
    <property type="match status" value="1"/>
</dbReference>
<name>A0ABV2BUP3_9GAMM</name>
<dbReference type="EC" id="2.6.1.-" evidence="1"/>
<dbReference type="InterPro" id="IPR004839">
    <property type="entry name" value="Aminotransferase_I/II_large"/>
</dbReference>
<dbReference type="Gene3D" id="3.40.640.10">
    <property type="entry name" value="Type I PLP-dependent aspartate aminotransferase-like (Major domain)"/>
    <property type="match status" value="1"/>
</dbReference>
<dbReference type="GO" id="GO:0008483">
    <property type="term" value="F:transaminase activity"/>
    <property type="evidence" value="ECO:0007669"/>
    <property type="project" value="UniProtKB-KW"/>
</dbReference>
<keyword evidence="2" id="KW-1185">Reference proteome</keyword>
<gene>
    <name evidence="1" type="ORF">ABVT43_09240</name>
</gene>
<dbReference type="Gene3D" id="3.90.1150.10">
    <property type="entry name" value="Aspartate Aminotransferase, domain 1"/>
    <property type="match status" value="1"/>
</dbReference>
<dbReference type="SUPFAM" id="SSF53383">
    <property type="entry name" value="PLP-dependent transferases"/>
    <property type="match status" value="1"/>
</dbReference>
<keyword evidence="1" id="KW-0032">Aminotransferase</keyword>
<dbReference type="InterPro" id="IPR051926">
    <property type="entry name" value="Ala_Aminotransferase"/>
</dbReference>
<keyword evidence="1" id="KW-0808">Transferase</keyword>
<reference evidence="1 2" key="1">
    <citation type="submission" date="2024-06" db="EMBL/GenBank/DDBJ databases">
        <authorList>
            <person name="Li F."/>
        </authorList>
    </citation>
    <scope>NUCLEOTIDE SEQUENCE [LARGE SCALE GENOMIC DNA]</scope>
    <source>
        <strain evidence="1 2">GXAS 311</strain>
    </source>
</reference>
<proteinExistence type="predicted"/>
<evidence type="ECO:0000313" key="1">
    <source>
        <dbReference type="EMBL" id="MET1255307.1"/>
    </source>
</evidence>
<dbReference type="PANTHER" id="PTHR43488">
    <property type="entry name" value="GLUTAMATE-PYRUVATE AMINOTRANSFERASE ALAA"/>
    <property type="match status" value="1"/>
</dbReference>
<dbReference type="Proteomes" id="UP001548189">
    <property type="component" value="Unassembled WGS sequence"/>
</dbReference>
<comment type="caution">
    <text evidence="1">The sequence shown here is derived from an EMBL/GenBank/DDBJ whole genome shotgun (WGS) entry which is preliminary data.</text>
</comment>
<dbReference type="PANTHER" id="PTHR43488:SF2">
    <property type="entry name" value="GLUTAMATE-PYRUVATE AMINOTRANSFERASE ALAA"/>
    <property type="match status" value="1"/>
</dbReference>
<dbReference type="InterPro" id="IPR015422">
    <property type="entry name" value="PyrdxlP-dep_Trfase_small"/>
</dbReference>
<dbReference type="Pfam" id="PF00155">
    <property type="entry name" value="Aminotran_1_2"/>
    <property type="match status" value="1"/>
</dbReference>
<protein>
    <submittedName>
        <fullName evidence="1">Pyridoxal phosphate-dependent aminotransferase</fullName>
        <ecNumber evidence="1">2.6.1.-</ecNumber>
    </submittedName>
</protein>
<accession>A0ABV2BUP3</accession>